<evidence type="ECO:0000256" key="7">
    <source>
        <dbReference type="ARBA" id="ARBA00023008"/>
    </source>
</evidence>
<evidence type="ECO:0000256" key="2">
    <source>
        <dbReference type="ARBA" id="ARBA00022475"/>
    </source>
</evidence>
<evidence type="ECO:0000313" key="13">
    <source>
        <dbReference type="EMBL" id="UQX89521.1"/>
    </source>
</evidence>
<proteinExistence type="predicted"/>
<dbReference type="InterPro" id="IPR008457">
    <property type="entry name" value="Cu-R_CopD_dom"/>
</dbReference>
<keyword evidence="8 10" id="KW-0472">Membrane</keyword>
<dbReference type="InterPro" id="IPR007348">
    <property type="entry name" value="CopC_dom"/>
</dbReference>
<evidence type="ECO:0000259" key="12">
    <source>
        <dbReference type="Pfam" id="PF05425"/>
    </source>
</evidence>
<dbReference type="Pfam" id="PF04234">
    <property type="entry name" value="CopC"/>
    <property type="match status" value="1"/>
</dbReference>
<gene>
    <name evidence="13" type="ORF">M6D93_05810</name>
</gene>
<evidence type="ECO:0000256" key="3">
    <source>
        <dbReference type="ARBA" id="ARBA00022692"/>
    </source>
</evidence>
<feature type="transmembrane region" description="Helical" evidence="10">
    <location>
        <begin position="381"/>
        <end position="401"/>
    </location>
</feature>
<organism evidence="13 14">
    <name type="scientific">Jatrophihabitans telluris</name>
    <dbReference type="NCBI Taxonomy" id="2038343"/>
    <lineage>
        <taxon>Bacteria</taxon>
        <taxon>Bacillati</taxon>
        <taxon>Actinomycetota</taxon>
        <taxon>Actinomycetes</taxon>
        <taxon>Jatrophihabitantales</taxon>
        <taxon>Jatrophihabitantaceae</taxon>
        <taxon>Jatrophihabitans</taxon>
    </lineage>
</organism>
<evidence type="ECO:0000256" key="8">
    <source>
        <dbReference type="ARBA" id="ARBA00023136"/>
    </source>
</evidence>
<dbReference type="EMBL" id="CP097332">
    <property type="protein sequence ID" value="UQX89521.1"/>
    <property type="molecule type" value="Genomic_DNA"/>
</dbReference>
<feature type="compositionally biased region" description="Polar residues" evidence="9">
    <location>
        <begin position="542"/>
        <end position="553"/>
    </location>
</feature>
<keyword evidence="2" id="KW-1003">Cell membrane</keyword>
<feature type="transmembrane region" description="Helical" evidence="10">
    <location>
        <begin position="232"/>
        <end position="253"/>
    </location>
</feature>
<keyword evidence="6 10" id="KW-1133">Transmembrane helix</keyword>
<feature type="transmembrane region" description="Helical" evidence="10">
    <location>
        <begin position="189"/>
        <end position="212"/>
    </location>
</feature>
<evidence type="ECO:0000256" key="4">
    <source>
        <dbReference type="ARBA" id="ARBA00022723"/>
    </source>
</evidence>
<evidence type="ECO:0000256" key="9">
    <source>
        <dbReference type="SAM" id="MobiDB-lite"/>
    </source>
</evidence>
<dbReference type="PANTHER" id="PTHR34820:SF4">
    <property type="entry name" value="INNER MEMBRANE PROTEIN YEBZ"/>
    <property type="match status" value="1"/>
</dbReference>
<dbReference type="InterPro" id="IPR032694">
    <property type="entry name" value="CopC/D"/>
</dbReference>
<feature type="transmembrane region" description="Helical" evidence="10">
    <location>
        <begin position="158"/>
        <end position="182"/>
    </location>
</feature>
<sequence length="603" mass="61880">MAGVLPNRGLLCAALVAGLFLLMVAAAPGAFAHAVLESSDPAPGSVIAPGRPQATIELGFDEPVEVSLGAIQVVAGDGKRVDEGTVEHPAGAANRVSVRLRPGLAEGSYLVLWRVVSADSHPVHGSFTFALGHPGTVASTAPGGSPRALTVALGSARFIGYAALLLLVGAIVFVVVCLPGLWTNRRLKVLCWAVVSAAGIATAAGLALQAAVDIGGGWSASVDPVAVRAISATRLGHAHLIRLVMLLLLGLALIRTRALAKRERAALLTAGLAIMATVASEGHAGQRNYTIAIDLIHLMAAAAWLGGLVVLVLIVLPQLRRPAGAKAGPAALAQSPALADRLADAARSGPATAPPVVVLERSAPTWANSPSSPFWSPVHRFSWLAVISVALLSVTGVVQALRQVSEWGALMGTAYGRLLLVKIGLVAAALVVAALSTSVLHARPGLLDSRRRAARLGRTVALETAILLAAVAITSDLVSSTPASVAYRPVQDRTIKAGPVTVEVTAVDGGARALELHIYTYGPDGALAEVQQLRGEARRTQARNGSASGTDSGPVTIPLIQAGTGHFIANRLLLPATGSWTITLVVQTGEFDAYTTTTTLTVR</sequence>
<feature type="region of interest" description="Disordered" evidence="9">
    <location>
        <begin position="536"/>
        <end position="555"/>
    </location>
</feature>
<reference evidence="13" key="2">
    <citation type="submission" date="2022-05" db="EMBL/GenBank/DDBJ databases">
        <authorList>
            <person name="Kim J.-S."/>
            <person name="Lee K."/>
            <person name="Suh M."/>
            <person name="Eom M."/>
            <person name="Kim J.-S."/>
            <person name="Kim D.-S."/>
            <person name="Ko S.-H."/>
            <person name="Shin Y."/>
            <person name="Lee J.-S."/>
        </authorList>
    </citation>
    <scope>NUCLEOTIDE SEQUENCE</scope>
    <source>
        <strain evidence="13">N237</strain>
    </source>
</reference>
<evidence type="ECO:0000256" key="5">
    <source>
        <dbReference type="ARBA" id="ARBA00022729"/>
    </source>
</evidence>
<keyword evidence="3 10" id="KW-0812">Transmembrane</keyword>
<accession>A0ABY4R2X6</accession>
<comment type="subcellular location">
    <subcellularLocation>
        <location evidence="1">Cell membrane</location>
        <topology evidence="1">Multi-pass membrane protein</topology>
    </subcellularLocation>
</comment>
<evidence type="ECO:0000313" key="14">
    <source>
        <dbReference type="Proteomes" id="UP001056336"/>
    </source>
</evidence>
<dbReference type="Pfam" id="PF05425">
    <property type="entry name" value="CopD"/>
    <property type="match status" value="1"/>
</dbReference>
<dbReference type="PANTHER" id="PTHR34820">
    <property type="entry name" value="INNER MEMBRANE PROTEIN YEBZ"/>
    <property type="match status" value="1"/>
</dbReference>
<evidence type="ECO:0000259" key="11">
    <source>
        <dbReference type="Pfam" id="PF04234"/>
    </source>
</evidence>
<keyword evidence="7" id="KW-0186">Copper</keyword>
<keyword evidence="5" id="KW-0732">Signal</keyword>
<feature type="domain" description="Copper resistance protein D" evidence="12">
    <location>
        <begin position="379"/>
        <end position="474"/>
    </location>
</feature>
<feature type="transmembrane region" description="Helical" evidence="10">
    <location>
        <begin position="421"/>
        <end position="440"/>
    </location>
</feature>
<keyword evidence="4" id="KW-0479">Metal-binding</keyword>
<dbReference type="InterPro" id="IPR014756">
    <property type="entry name" value="Ig_E-set"/>
</dbReference>
<dbReference type="Gene3D" id="2.60.40.1220">
    <property type="match status" value="1"/>
</dbReference>
<dbReference type="SUPFAM" id="SSF81296">
    <property type="entry name" value="E set domains"/>
    <property type="match status" value="1"/>
</dbReference>
<feature type="transmembrane region" description="Helical" evidence="10">
    <location>
        <begin position="295"/>
        <end position="316"/>
    </location>
</feature>
<evidence type="ECO:0000256" key="1">
    <source>
        <dbReference type="ARBA" id="ARBA00004651"/>
    </source>
</evidence>
<name>A0ABY4R2X6_9ACTN</name>
<keyword evidence="14" id="KW-1185">Reference proteome</keyword>
<dbReference type="InterPro" id="IPR014755">
    <property type="entry name" value="Cu-Rt/internalin_Ig-like"/>
</dbReference>
<evidence type="ECO:0000256" key="6">
    <source>
        <dbReference type="ARBA" id="ARBA00022989"/>
    </source>
</evidence>
<feature type="domain" description="CopC" evidence="11">
    <location>
        <begin position="33"/>
        <end position="130"/>
    </location>
</feature>
<protein>
    <submittedName>
        <fullName evidence="13">Copper resistance protein CopC/CopD</fullName>
    </submittedName>
</protein>
<dbReference type="Proteomes" id="UP001056336">
    <property type="component" value="Chromosome"/>
</dbReference>
<dbReference type="RefSeq" id="WP_249773417.1">
    <property type="nucleotide sequence ID" value="NZ_CP097332.1"/>
</dbReference>
<reference evidence="13" key="1">
    <citation type="journal article" date="2018" name="Int. J. Syst. Evol. Microbiol.">
        <title>Jatrophihabitans telluris sp. nov., isolated from sediment soil of lava forest wetlands and the emended description of the genus Jatrophihabitans.</title>
        <authorList>
            <person name="Lee K.C."/>
            <person name="Suh M.K."/>
            <person name="Eom M.K."/>
            <person name="Kim K.K."/>
            <person name="Kim J.S."/>
            <person name="Kim D.S."/>
            <person name="Ko S.H."/>
            <person name="Shin Y.K."/>
            <person name="Lee J.S."/>
        </authorList>
    </citation>
    <scope>NUCLEOTIDE SEQUENCE</scope>
    <source>
        <strain evidence="13">N237</strain>
    </source>
</reference>
<evidence type="ECO:0000256" key="10">
    <source>
        <dbReference type="SAM" id="Phobius"/>
    </source>
</evidence>